<dbReference type="NCBIfam" id="TIGR03160">
    <property type="entry name" value="cobT_DBIPRT"/>
    <property type="match status" value="1"/>
</dbReference>
<keyword evidence="6 10" id="KW-0328">Glycosyltransferase</keyword>
<dbReference type="HAMAP" id="MF_00230">
    <property type="entry name" value="CobT"/>
    <property type="match status" value="1"/>
</dbReference>
<dbReference type="Proteomes" id="UP000317496">
    <property type="component" value="Chromosome"/>
</dbReference>
<dbReference type="EMBL" id="CP041636">
    <property type="protein sequence ID" value="QDO98789.1"/>
    <property type="molecule type" value="Genomic_DNA"/>
</dbReference>
<dbReference type="RefSeq" id="WP_144069770.1">
    <property type="nucleotide sequence ID" value="NZ_CP041636.1"/>
</dbReference>
<sequence length="340" mass="33969">MIGTFPNKAAIVAAARSLPASDSASVAAATSHDADLTKPAGALARLEDCIRHLAGWQQQPVPRLDTVAILIFAGNHGVTTRGVSAYPAEVTVQMVANFERGGAAINQLAKLHGATLSVMPLDLASPTEDFTTAPAMGEVAFLDAINRGAAAVPASADLVILGEMGIGNTTAAAALAAALYGGDAASWVGPGTGVAGSALAAKITAVDTALSLHGDAMRDDPLEALRRVGGRELAALFGAVLAARHNRIPVLLDGFVVGAAVAVLAKLADGGLSHCLAGHASAEPGHRRLLEALKLQPLLDLGMRLGEGSGAAVALGVLKAAVACHAGMATFSSAGVSNKS</sequence>
<keyword evidence="7 10" id="KW-0808">Transferase</keyword>
<evidence type="ECO:0000256" key="6">
    <source>
        <dbReference type="ARBA" id="ARBA00022676"/>
    </source>
</evidence>
<reference evidence="11 12" key="1">
    <citation type="submission" date="2019-07" db="EMBL/GenBank/DDBJ databases">
        <title>Genome sequencing for Ferrovibrio sp. K5.</title>
        <authorList>
            <person name="Park S.-J."/>
        </authorList>
    </citation>
    <scope>NUCLEOTIDE SEQUENCE [LARGE SCALE GENOMIC DNA]</scope>
    <source>
        <strain evidence="11 12">K5</strain>
    </source>
</reference>
<evidence type="ECO:0000256" key="10">
    <source>
        <dbReference type="HAMAP-Rule" id="MF_00230"/>
    </source>
</evidence>
<evidence type="ECO:0000313" key="11">
    <source>
        <dbReference type="EMBL" id="QDO98789.1"/>
    </source>
</evidence>
<dbReference type="OrthoDB" id="9781491at2"/>
<keyword evidence="12" id="KW-1185">Reference proteome</keyword>
<evidence type="ECO:0000256" key="1">
    <source>
        <dbReference type="ARBA" id="ARBA00005049"/>
    </source>
</evidence>
<dbReference type="GO" id="GO:0008939">
    <property type="term" value="F:nicotinate-nucleotide-dimethylbenzimidazole phosphoribosyltransferase activity"/>
    <property type="evidence" value="ECO:0007669"/>
    <property type="project" value="UniProtKB-UniRule"/>
</dbReference>
<dbReference type="GO" id="GO:0009236">
    <property type="term" value="P:cobalamin biosynthetic process"/>
    <property type="evidence" value="ECO:0007669"/>
    <property type="project" value="UniProtKB-UniRule"/>
</dbReference>
<evidence type="ECO:0000256" key="7">
    <source>
        <dbReference type="ARBA" id="ARBA00022679"/>
    </source>
</evidence>
<dbReference type="EC" id="2.4.2.21" evidence="3 10"/>
<feature type="active site" description="Proton acceptor" evidence="10">
    <location>
        <position position="307"/>
    </location>
</feature>
<dbReference type="PANTHER" id="PTHR43463:SF1">
    <property type="entry name" value="NICOTINATE-NUCLEOTIDE--DIMETHYLBENZIMIDAZOLE PHOSPHORIBOSYLTRANSFERASE"/>
    <property type="match status" value="1"/>
</dbReference>
<evidence type="ECO:0000256" key="9">
    <source>
        <dbReference type="ARBA" id="ARBA00047340"/>
    </source>
</evidence>
<evidence type="ECO:0000256" key="2">
    <source>
        <dbReference type="ARBA" id="ARBA00007110"/>
    </source>
</evidence>
<dbReference type="InterPro" id="IPR003200">
    <property type="entry name" value="Nict_dMeBzImd_PRibTrfase"/>
</dbReference>
<dbReference type="Pfam" id="PF02277">
    <property type="entry name" value="DBI_PRT"/>
    <property type="match status" value="1"/>
</dbReference>
<dbReference type="Gene3D" id="3.40.50.10210">
    <property type="match status" value="1"/>
</dbReference>
<evidence type="ECO:0000256" key="4">
    <source>
        <dbReference type="ARBA" id="ARBA00015486"/>
    </source>
</evidence>
<proteinExistence type="inferred from homology"/>
<comment type="catalytic activity">
    <reaction evidence="9 10">
        <text>5,6-dimethylbenzimidazole + nicotinate beta-D-ribonucleotide = alpha-ribazole 5'-phosphate + nicotinate + H(+)</text>
        <dbReference type="Rhea" id="RHEA:11196"/>
        <dbReference type="ChEBI" id="CHEBI:15378"/>
        <dbReference type="ChEBI" id="CHEBI:15890"/>
        <dbReference type="ChEBI" id="CHEBI:32544"/>
        <dbReference type="ChEBI" id="CHEBI:57502"/>
        <dbReference type="ChEBI" id="CHEBI:57918"/>
        <dbReference type="EC" id="2.4.2.21"/>
    </reaction>
</comment>
<evidence type="ECO:0000313" key="12">
    <source>
        <dbReference type="Proteomes" id="UP000317496"/>
    </source>
</evidence>
<accession>A0A516H4T9</accession>
<dbReference type="CDD" id="cd02439">
    <property type="entry name" value="DMB-PRT_CobT"/>
    <property type="match status" value="1"/>
</dbReference>
<dbReference type="NCBIfam" id="NF000996">
    <property type="entry name" value="PRK00105.1"/>
    <property type="match status" value="1"/>
</dbReference>
<dbReference type="Gene3D" id="1.10.1610.10">
    <property type="match status" value="1"/>
</dbReference>
<dbReference type="InterPro" id="IPR023195">
    <property type="entry name" value="Nict_dMeBzImd_PRibTrfase_N"/>
</dbReference>
<comment type="similarity">
    <text evidence="2 10">Belongs to the CobT family.</text>
</comment>
<gene>
    <name evidence="10 11" type="primary">cobT</name>
    <name evidence="11" type="ORF">FNB15_16580</name>
</gene>
<evidence type="ECO:0000256" key="3">
    <source>
        <dbReference type="ARBA" id="ARBA00011991"/>
    </source>
</evidence>
<dbReference type="UniPathway" id="UPA00061">
    <property type="reaction ID" value="UER00516"/>
</dbReference>
<comment type="function">
    <text evidence="10">Catalyzes the synthesis of alpha-ribazole-5'-phosphate from nicotinate mononucleotide (NAMN) and 5,6-dimethylbenzimidazole (DMB).</text>
</comment>
<protein>
    <recommendedName>
        <fullName evidence="4 10">Nicotinate-nucleotide--dimethylbenzimidazole phosphoribosyltransferase</fullName>
        <shortName evidence="10">NN:DBI PRT</shortName>
        <ecNumber evidence="3 10">2.4.2.21</ecNumber>
    </recommendedName>
    <alternativeName>
        <fullName evidence="8 10">N(1)-alpha-phosphoribosyltransferase</fullName>
    </alternativeName>
</protein>
<evidence type="ECO:0000256" key="8">
    <source>
        <dbReference type="ARBA" id="ARBA00030686"/>
    </source>
</evidence>
<evidence type="ECO:0000256" key="5">
    <source>
        <dbReference type="ARBA" id="ARBA00022573"/>
    </source>
</evidence>
<dbReference type="InterPro" id="IPR036087">
    <property type="entry name" value="Nict_dMeBzImd_PRibTrfase_sf"/>
</dbReference>
<dbReference type="InterPro" id="IPR017846">
    <property type="entry name" value="Nict_dMeBzImd_PRibTrfase_bact"/>
</dbReference>
<keyword evidence="5 10" id="KW-0169">Cobalamin biosynthesis</keyword>
<dbReference type="SUPFAM" id="SSF52733">
    <property type="entry name" value="Nicotinate mononucleotide:5,6-dimethylbenzimidazole phosphoribosyltransferase (CobT)"/>
    <property type="match status" value="1"/>
</dbReference>
<comment type="pathway">
    <text evidence="1 10">Nucleoside biosynthesis; alpha-ribazole biosynthesis; alpha-ribazole from 5,6-dimethylbenzimidazole: step 1/2.</text>
</comment>
<dbReference type="PANTHER" id="PTHR43463">
    <property type="entry name" value="NICOTINATE-NUCLEOTIDE--DIMETHYLBENZIMIDAZOLE PHOSPHORIBOSYLTRANSFERASE"/>
    <property type="match status" value="1"/>
</dbReference>
<organism evidence="11 12">
    <name type="scientific">Ferrovibrio terrae</name>
    <dbReference type="NCBI Taxonomy" id="2594003"/>
    <lineage>
        <taxon>Bacteria</taxon>
        <taxon>Pseudomonadati</taxon>
        <taxon>Pseudomonadota</taxon>
        <taxon>Alphaproteobacteria</taxon>
        <taxon>Rhodospirillales</taxon>
        <taxon>Rhodospirillaceae</taxon>
        <taxon>Ferrovibrio</taxon>
    </lineage>
</organism>
<name>A0A516H4T9_9PROT</name>
<dbReference type="AlphaFoldDB" id="A0A516H4T9"/>
<dbReference type="KEGG" id="fer:FNB15_16580"/>